<organism evidence="1 2">
    <name type="scientific">Tanacetum coccineum</name>
    <dbReference type="NCBI Taxonomy" id="301880"/>
    <lineage>
        <taxon>Eukaryota</taxon>
        <taxon>Viridiplantae</taxon>
        <taxon>Streptophyta</taxon>
        <taxon>Embryophyta</taxon>
        <taxon>Tracheophyta</taxon>
        <taxon>Spermatophyta</taxon>
        <taxon>Magnoliopsida</taxon>
        <taxon>eudicotyledons</taxon>
        <taxon>Gunneridae</taxon>
        <taxon>Pentapetalae</taxon>
        <taxon>asterids</taxon>
        <taxon>campanulids</taxon>
        <taxon>Asterales</taxon>
        <taxon>Asteraceae</taxon>
        <taxon>Asteroideae</taxon>
        <taxon>Anthemideae</taxon>
        <taxon>Anthemidinae</taxon>
        <taxon>Tanacetum</taxon>
    </lineage>
</organism>
<gene>
    <name evidence="1" type="ORF">Tco_0891041</name>
</gene>
<sequence>MEDKFSIGGELNPLTEDLHQAVKNLSAELYAKDVHCFMELIHGEIGDITKSLQQQLLRNPKAREAMLAYQSENLQGVMREGLPRVSILSKCRESPGSGSGSSFEERLVAQRKERELATAELGFKQPLSKEENREEKATSGCNCRYQMPFAACIGLALGKVLTPVSILLKSLNSIGFVTNEDVMRRKSTLRDNLKNDSQYKVKTGASMEVAQSFCKGIGPTCGGVM</sequence>
<accession>A0ABQ5C7B2</accession>
<dbReference type="EMBL" id="BQNB010013862">
    <property type="protein sequence ID" value="GJT21104.1"/>
    <property type="molecule type" value="Genomic_DNA"/>
</dbReference>
<reference evidence="1" key="2">
    <citation type="submission" date="2022-01" db="EMBL/GenBank/DDBJ databases">
        <authorList>
            <person name="Yamashiro T."/>
            <person name="Shiraishi A."/>
            <person name="Satake H."/>
            <person name="Nakayama K."/>
        </authorList>
    </citation>
    <scope>NUCLEOTIDE SEQUENCE</scope>
</reference>
<dbReference type="Proteomes" id="UP001151760">
    <property type="component" value="Unassembled WGS sequence"/>
</dbReference>
<keyword evidence="2" id="KW-1185">Reference proteome</keyword>
<evidence type="ECO:0000313" key="2">
    <source>
        <dbReference type="Proteomes" id="UP001151760"/>
    </source>
</evidence>
<comment type="caution">
    <text evidence="1">The sequence shown here is derived from an EMBL/GenBank/DDBJ whole genome shotgun (WGS) entry which is preliminary data.</text>
</comment>
<name>A0ABQ5C7B2_9ASTR</name>
<evidence type="ECO:0000313" key="1">
    <source>
        <dbReference type="EMBL" id="GJT21104.1"/>
    </source>
</evidence>
<reference evidence="1" key="1">
    <citation type="journal article" date="2022" name="Int. J. Mol. Sci.">
        <title>Draft Genome of Tanacetum Coccineum: Genomic Comparison of Closely Related Tanacetum-Family Plants.</title>
        <authorList>
            <person name="Yamashiro T."/>
            <person name="Shiraishi A."/>
            <person name="Nakayama K."/>
            <person name="Satake H."/>
        </authorList>
    </citation>
    <scope>NUCLEOTIDE SEQUENCE</scope>
</reference>
<protein>
    <submittedName>
        <fullName evidence="1">Uncharacterized protein</fullName>
    </submittedName>
</protein>
<proteinExistence type="predicted"/>